<evidence type="ECO:0000256" key="2">
    <source>
        <dbReference type="ARBA" id="ARBA00012925"/>
    </source>
</evidence>
<evidence type="ECO:0000256" key="3">
    <source>
        <dbReference type="ARBA" id="ARBA00022723"/>
    </source>
</evidence>
<feature type="binding site" evidence="7">
    <location>
        <position position="353"/>
    </location>
    <ligand>
        <name>Zn(2+)</name>
        <dbReference type="ChEBI" id="CHEBI:29105"/>
    </ligand>
</feature>
<organism evidence="10 11">
    <name type="scientific">Armillaria ostoyae</name>
    <name type="common">Armillaria root rot fungus</name>
    <dbReference type="NCBI Taxonomy" id="47428"/>
    <lineage>
        <taxon>Eukaryota</taxon>
        <taxon>Fungi</taxon>
        <taxon>Dikarya</taxon>
        <taxon>Basidiomycota</taxon>
        <taxon>Agaricomycotina</taxon>
        <taxon>Agaricomycetes</taxon>
        <taxon>Agaricomycetidae</taxon>
        <taxon>Agaricales</taxon>
        <taxon>Marasmiineae</taxon>
        <taxon>Physalacriaceae</taxon>
        <taxon>Armillaria</taxon>
    </lineage>
</organism>
<dbReference type="PANTHER" id="PTHR11002">
    <property type="entry name" value="CARBONIC ANHYDRASE"/>
    <property type="match status" value="1"/>
</dbReference>
<dbReference type="InterPro" id="IPR036874">
    <property type="entry name" value="Carbonic_anhydrase_sf"/>
</dbReference>
<keyword evidence="4 7" id="KW-0862">Zinc</keyword>
<evidence type="ECO:0000313" key="10">
    <source>
        <dbReference type="EMBL" id="SJK98483.1"/>
    </source>
</evidence>
<evidence type="ECO:0000259" key="9">
    <source>
        <dbReference type="Pfam" id="PF20236"/>
    </source>
</evidence>
<dbReference type="STRING" id="47428.A0A284QPW7"/>
<dbReference type="EMBL" id="FUEG01000001">
    <property type="protein sequence ID" value="SJK98483.1"/>
    <property type="molecule type" value="Genomic_DNA"/>
</dbReference>
<reference evidence="11" key="1">
    <citation type="journal article" date="2017" name="Nat. Ecol. Evol.">
        <title>Genome expansion and lineage-specific genetic innovations in the forest pathogenic fungi Armillaria.</title>
        <authorList>
            <person name="Sipos G."/>
            <person name="Prasanna A.N."/>
            <person name="Walter M.C."/>
            <person name="O'Connor E."/>
            <person name="Balint B."/>
            <person name="Krizsan K."/>
            <person name="Kiss B."/>
            <person name="Hess J."/>
            <person name="Varga T."/>
            <person name="Slot J."/>
            <person name="Riley R."/>
            <person name="Boka B."/>
            <person name="Rigling D."/>
            <person name="Barry K."/>
            <person name="Lee J."/>
            <person name="Mihaltcheva S."/>
            <person name="LaButti K."/>
            <person name="Lipzen A."/>
            <person name="Waldron R."/>
            <person name="Moloney N.M."/>
            <person name="Sperisen C."/>
            <person name="Kredics L."/>
            <person name="Vagvoelgyi C."/>
            <person name="Patrignani A."/>
            <person name="Fitzpatrick D."/>
            <person name="Nagy I."/>
            <person name="Doyle S."/>
            <person name="Anderson J.B."/>
            <person name="Grigoriev I.V."/>
            <person name="Gueldener U."/>
            <person name="Muensterkoetter M."/>
            <person name="Nagy L.G."/>
        </authorList>
    </citation>
    <scope>NUCLEOTIDE SEQUENCE [LARGE SCALE GENOMIC DNA]</scope>
    <source>
        <strain evidence="11">C18/9</strain>
    </source>
</reference>
<dbReference type="Proteomes" id="UP000219338">
    <property type="component" value="Unassembled WGS sequence"/>
</dbReference>
<gene>
    <name evidence="10" type="ORF">ARMOST_01751</name>
</gene>
<keyword evidence="5" id="KW-0456">Lyase</keyword>
<dbReference type="SUPFAM" id="SSF53056">
    <property type="entry name" value="beta-carbonic anhydrase, cab"/>
    <property type="match status" value="1"/>
</dbReference>
<evidence type="ECO:0000256" key="7">
    <source>
        <dbReference type="PIRSR" id="PIRSR601765-1"/>
    </source>
</evidence>
<feature type="binding site" evidence="7">
    <location>
        <position position="351"/>
    </location>
    <ligand>
        <name>Zn(2+)</name>
        <dbReference type="ChEBI" id="CHEBI:29105"/>
    </ligand>
</feature>
<evidence type="ECO:0000256" key="1">
    <source>
        <dbReference type="ARBA" id="ARBA00006217"/>
    </source>
</evidence>
<feature type="binding site" evidence="7">
    <location>
        <position position="410"/>
    </location>
    <ligand>
        <name>Zn(2+)</name>
        <dbReference type="ChEBI" id="CHEBI:29105"/>
    </ligand>
</feature>
<keyword evidence="11" id="KW-1185">Reference proteome</keyword>
<comment type="catalytic activity">
    <reaction evidence="6">
        <text>hydrogencarbonate + H(+) = CO2 + H2O</text>
        <dbReference type="Rhea" id="RHEA:10748"/>
        <dbReference type="ChEBI" id="CHEBI:15377"/>
        <dbReference type="ChEBI" id="CHEBI:15378"/>
        <dbReference type="ChEBI" id="CHEBI:16526"/>
        <dbReference type="ChEBI" id="CHEBI:17544"/>
        <dbReference type="EC" id="4.2.1.1"/>
    </reaction>
</comment>
<evidence type="ECO:0000256" key="5">
    <source>
        <dbReference type="ARBA" id="ARBA00023239"/>
    </source>
</evidence>
<dbReference type="InterPro" id="IPR001765">
    <property type="entry name" value="Carbonic_anhydrase"/>
</dbReference>
<dbReference type="GO" id="GO:0004089">
    <property type="term" value="F:carbonate dehydratase activity"/>
    <property type="evidence" value="ECO:0007669"/>
    <property type="project" value="UniProtKB-EC"/>
</dbReference>
<dbReference type="Pfam" id="PF00484">
    <property type="entry name" value="Pro_CA"/>
    <property type="match status" value="1"/>
</dbReference>
<sequence length="584" mass="63528">MSDIPPPGYTSQGNSPISDTPPFPISTYLSDIPIPPVPERVPFGNPPSYGIASRPLEPVLYSFSVVSPTSMLLLPPLSAPDTRPRYHISVSTNCFTPSSYITTVRKGGSEGGELVGEFEMGLTSKLKPPTVYVRGQEALIQNTLDDSRRRVASILWKGQDGNLFWDDGSTTKCYRTEHCRPLEILAEFSVPKGLRRLGEPAQSTQLKIYPEGQEHFDDILISILVLERKRTTLAVKDEVMVATSSIRRPMKTVYTPSPSRDIGASTDVGGPSRQRRWQSYTDVPLSGEGAPVLIANAHFGHSHRREANAPELGVLFQGNQQFKEKIQTENPTLLTDLTENGQEPEFMFIGCSDSRVSEGTVFNANPGTLFTERNIANQFVAEDANAQSVVAYAVSELHVQHIIVMGHYGCGGVAAAIATPPEEPLDAANTAVQNWIAPIRALYQNSTRHVISLAEIVSLREKNAALELVEEPEPEERKSGFRALVEENVKVSVQAIATSTVIQDHFAALAQGGGEGETLVQVFIHGWVYDIANGEIQSLGISVGPPGVEIPSVPFATVTSGERVLPLENTSEDPVLISLDKPML</sequence>
<dbReference type="GO" id="GO:0008270">
    <property type="term" value="F:zinc ion binding"/>
    <property type="evidence" value="ECO:0007669"/>
    <property type="project" value="InterPro"/>
</dbReference>
<dbReference type="InterPro" id="IPR046528">
    <property type="entry name" value="DUF6593"/>
</dbReference>
<dbReference type="EC" id="4.2.1.1" evidence="2"/>
<feature type="binding site" evidence="7">
    <location>
        <position position="407"/>
    </location>
    <ligand>
        <name>Zn(2+)</name>
        <dbReference type="ChEBI" id="CHEBI:29105"/>
    </ligand>
</feature>
<dbReference type="AlphaFoldDB" id="A0A284QPW7"/>
<keyword evidence="3 7" id="KW-0479">Metal-binding</keyword>
<dbReference type="SMART" id="SM00947">
    <property type="entry name" value="Pro_CA"/>
    <property type="match status" value="1"/>
</dbReference>
<evidence type="ECO:0000256" key="6">
    <source>
        <dbReference type="ARBA" id="ARBA00048348"/>
    </source>
</evidence>
<evidence type="ECO:0000256" key="8">
    <source>
        <dbReference type="SAM" id="MobiDB-lite"/>
    </source>
</evidence>
<dbReference type="Pfam" id="PF20236">
    <property type="entry name" value="DUF6593"/>
    <property type="match status" value="1"/>
</dbReference>
<feature type="compositionally biased region" description="Polar residues" evidence="8">
    <location>
        <begin position="9"/>
        <end position="18"/>
    </location>
</feature>
<dbReference type="OrthoDB" id="3174721at2759"/>
<feature type="region of interest" description="Disordered" evidence="8">
    <location>
        <begin position="1"/>
        <end position="22"/>
    </location>
</feature>
<comment type="cofactor">
    <cofactor evidence="7">
        <name>Zn(2+)</name>
        <dbReference type="ChEBI" id="CHEBI:29105"/>
    </cofactor>
    <text evidence="7">Binds 1 zinc ion per subunit.</text>
</comment>
<comment type="similarity">
    <text evidence="1">Belongs to the beta-class carbonic anhydrase family.</text>
</comment>
<feature type="domain" description="DUF6593" evidence="9">
    <location>
        <begin position="80"/>
        <end position="230"/>
    </location>
</feature>
<evidence type="ECO:0000256" key="4">
    <source>
        <dbReference type="ARBA" id="ARBA00022833"/>
    </source>
</evidence>
<feature type="region of interest" description="Disordered" evidence="8">
    <location>
        <begin position="251"/>
        <end position="274"/>
    </location>
</feature>
<name>A0A284QPW7_ARMOS</name>
<dbReference type="Gene3D" id="3.40.1050.10">
    <property type="entry name" value="Carbonic anhydrase"/>
    <property type="match status" value="1"/>
</dbReference>
<proteinExistence type="inferred from homology"/>
<protein>
    <recommendedName>
        <fullName evidence="2">carbonic anhydrase</fullName>
        <ecNumber evidence="2">4.2.1.1</ecNumber>
    </recommendedName>
</protein>
<dbReference type="GO" id="GO:0034599">
    <property type="term" value="P:cellular response to oxidative stress"/>
    <property type="evidence" value="ECO:0007669"/>
    <property type="project" value="TreeGrafter"/>
</dbReference>
<evidence type="ECO:0000313" key="11">
    <source>
        <dbReference type="Proteomes" id="UP000219338"/>
    </source>
</evidence>
<dbReference type="PANTHER" id="PTHR11002:SF76">
    <property type="entry name" value="CARBONIC ANHYDRASE"/>
    <property type="match status" value="1"/>
</dbReference>
<accession>A0A284QPW7</accession>
<dbReference type="GO" id="GO:0071244">
    <property type="term" value="P:cellular response to carbon dioxide"/>
    <property type="evidence" value="ECO:0007669"/>
    <property type="project" value="TreeGrafter"/>
</dbReference>